<comment type="caution">
    <text evidence="15">The sequence shown here is derived from an EMBL/GenBank/DDBJ whole genome shotgun (WGS) entry which is preliminary data.</text>
</comment>
<dbReference type="EMBL" id="JBHSXX010000001">
    <property type="protein sequence ID" value="MFC6865651.1"/>
    <property type="molecule type" value="Genomic_DNA"/>
</dbReference>
<evidence type="ECO:0000256" key="7">
    <source>
        <dbReference type="ARBA" id="ARBA00022840"/>
    </source>
</evidence>
<dbReference type="InterPro" id="IPR011009">
    <property type="entry name" value="Kinase-like_dom_sf"/>
</dbReference>
<evidence type="ECO:0000256" key="8">
    <source>
        <dbReference type="ARBA" id="ARBA00047899"/>
    </source>
</evidence>
<feature type="domain" description="PASTA" evidence="14">
    <location>
        <begin position="439"/>
        <end position="508"/>
    </location>
</feature>
<dbReference type="SUPFAM" id="SSF56112">
    <property type="entry name" value="Protein kinase-like (PK-like)"/>
    <property type="match status" value="1"/>
</dbReference>
<dbReference type="PROSITE" id="PS51178">
    <property type="entry name" value="PASTA"/>
    <property type="match status" value="4"/>
</dbReference>
<proteinExistence type="predicted"/>
<sequence>MSTANLLSNRYELGDTLGYGGMSEVHHGHDVRLGREVAVKILRADLARDSVFQERFRREAQNSAALNHPAIVAVYDTGETDSEYGPLPYIVMEYVEGRTLRDIIKTEGPLEPRRAMEVMADVCAALDFSHRHGIVHRDVKPANVMISKTGAVKVMDFGIARAIHDGQAAMTQTAAVIGTAQYLSPEQARGESVDARSDVYAAGCVLYELLTGQPPFTGDSPVAVAYQHVREDASAPSLLNPNISPELDAVVLKALTKGPANRYQSAAEMRTDLVRVLSQQRPAAPMVMTPADRTQVMGAGSSHQEDYDEYAQGYDYDDYAAIEAEERQRRRRRMIGLLALLGVAILAAILWLADPFGSDSDVAAVPNIVGQKVDPAEIALREAGFSDIEKEGVKCMPTAFGEAAPCDPQTDVQRVIEVNPAENTMVDVTQTITLKYGLLPEEIQMPKLVGKKQAEAERIIEQNNLLLDPNVKKVENTDPNKTGKVAKQTPAANEFVDEGSVVTLSVFAKPEMVEVTDYTGESFETADAGLRAVGFEVNRVDVDSDQPEGTVVGQDPNDGKAVKGSVVTVEVSNGSQQKIEMPDVIDKTEDEAKQILADAGHTGNVEVVKNPVDDPDRNGLVSSSNPEVGNDMRRSDSVTLYVDEYTEDGGDGGNGNGGGDGNGILPGDGRGEDG</sequence>
<dbReference type="Gene3D" id="3.30.10.20">
    <property type="match status" value="4"/>
</dbReference>
<keyword evidence="4" id="KW-0677">Repeat</keyword>
<dbReference type="PANTHER" id="PTHR43289">
    <property type="entry name" value="MITOGEN-ACTIVATED PROTEIN KINASE KINASE KINASE 20-RELATED"/>
    <property type="match status" value="1"/>
</dbReference>
<dbReference type="SMART" id="SM00740">
    <property type="entry name" value="PASTA"/>
    <property type="match status" value="4"/>
</dbReference>
<dbReference type="GO" id="GO:0016301">
    <property type="term" value="F:kinase activity"/>
    <property type="evidence" value="ECO:0007669"/>
    <property type="project" value="UniProtKB-KW"/>
</dbReference>
<dbReference type="InterPro" id="IPR005543">
    <property type="entry name" value="PASTA_dom"/>
</dbReference>
<name>A0ABW2BRL2_9PSEU</name>
<protein>
    <recommendedName>
        <fullName evidence="1">non-specific serine/threonine protein kinase</fullName>
        <ecNumber evidence="1">2.7.11.1</ecNumber>
    </recommendedName>
</protein>
<dbReference type="PROSITE" id="PS00107">
    <property type="entry name" value="PROTEIN_KINASE_ATP"/>
    <property type="match status" value="1"/>
</dbReference>
<dbReference type="SMART" id="SM00220">
    <property type="entry name" value="S_TKc"/>
    <property type="match status" value="1"/>
</dbReference>
<reference evidence="16" key="1">
    <citation type="journal article" date="2019" name="Int. J. Syst. Evol. Microbiol.">
        <title>The Global Catalogue of Microorganisms (GCM) 10K type strain sequencing project: providing services to taxonomists for standard genome sequencing and annotation.</title>
        <authorList>
            <consortium name="The Broad Institute Genomics Platform"/>
            <consortium name="The Broad Institute Genome Sequencing Center for Infectious Disease"/>
            <person name="Wu L."/>
            <person name="Ma J."/>
        </authorList>
    </citation>
    <scope>NUCLEOTIDE SEQUENCE [LARGE SCALE GENOMIC DNA]</scope>
    <source>
        <strain evidence="16">KCTC 32255</strain>
    </source>
</reference>
<keyword evidence="12" id="KW-0472">Membrane</keyword>
<evidence type="ECO:0000256" key="11">
    <source>
        <dbReference type="SAM" id="MobiDB-lite"/>
    </source>
</evidence>
<evidence type="ECO:0000256" key="10">
    <source>
        <dbReference type="PROSITE-ProRule" id="PRU10141"/>
    </source>
</evidence>
<evidence type="ECO:0000313" key="16">
    <source>
        <dbReference type="Proteomes" id="UP001596337"/>
    </source>
</evidence>
<dbReference type="Pfam" id="PF03793">
    <property type="entry name" value="PASTA"/>
    <property type="match status" value="3"/>
</dbReference>
<dbReference type="CDD" id="cd14014">
    <property type="entry name" value="STKc_PknB_like"/>
    <property type="match status" value="1"/>
</dbReference>
<evidence type="ECO:0000313" key="15">
    <source>
        <dbReference type="EMBL" id="MFC6865651.1"/>
    </source>
</evidence>
<dbReference type="PROSITE" id="PS00108">
    <property type="entry name" value="PROTEIN_KINASE_ST"/>
    <property type="match status" value="1"/>
</dbReference>
<dbReference type="InterPro" id="IPR000719">
    <property type="entry name" value="Prot_kinase_dom"/>
</dbReference>
<keyword evidence="12" id="KW-0812">Transmembrane</keyword>
<keyword evidence="3" id="KW-0808">Transferase</keyword>
<keyword evidence="2" id="KW-0723">Serine/threonine-protein kinase</keyword>
<evidence type="ECO:0000256" key="3">
    <source>
        <dbReference type="ARBA" id="ARBA00022679"/>
    </source>
</evidence>
<feature type="transmembrane region" description="Helical" evidence="12">
    <location>
        <begin position="335"/>
        <end position="353"/>
    </location>
</feature>
<feature type="domain" description="Protein kinase" evidence="13">
    <location>
        <begin position="11"/>
        <end position="274"/>
    </location>
</feature>
<feature type="binding site" evidence="10">
    <location>
        <position position="40"/>
    </location>
    <ligand>
        <name>ATP</name>
        <dbReference type="ChEBI" id="CHEBI:30616"/>
    </ligand>
</feature>
<feature type="domain" description="PASTA" evidence="14">
    <location>
        <begin position="359"/>
        <end position="438"/>
    </location>
</feature>
<dbReference type="NCBIfam" id="NF033483">
    <property type="entry name" value="PknB_PASTA_kin"/>
    <property type="match status" value="1"/>
</dbReference>
<comment type="catalytic activity">
    <reaction evidence="8">
        <text>L-threonyl-[protein] + ATP = O-phospho-L-threonyl-[protein] + ADP + H(+)</text>
        <dbReference type="Rhea" id="RHEA:46608"/>
        <dbReference type="Rhea" id="RHEA-COMP:11060"/>
        <dbReference type="Rhea" id="RHEA-COMP:11605"/>
        <dbReference type="ChEBI" id="CHEBI:15378"/>
        <dbReference type="ChEBI" id="CHEBI:30013"/>
        <dbReference type="ChEBI" id="CHEBI:30616"/>
        <dbReference type="ChEBI" id="CHEBI:61977"/>
        <dbReference type="ChEBI" id="CHEBI:456216"/>
        <dbReference type="EC" id="2.7.11.1"/>
    </reaction>
</comment>
<evidence type="ECO:0000256" key="9">
    <source>
        <dbReference type="ARBA" id="ARBA00048679"/>
    </source>
</evidence>
<keyword evidence="16" id="KW-1185">Reference proteome</keyword>
<evidence type="ECO:0000259" key="14">
    <source>
        <dbReference type="PROSITE" id="PS51178"/>
    </source>
</evidence>
<feature type="domain" description="PASTA" evidence="14">
    <location>
        <begin position="575"/>
        <end position="644"/>
    </location>
</feature>
<comment type="catalytic activity">
    <reaction evidence="9">
        <text>L-seryl-[protein] + ATP = O-phospho-L-seryl-[protein] + ADP + H(+)</text>
        <dbReference type="Rhea" id="RHEA:17989"/>
        <dbReference type="Rhea" id="RHEA-COMP:9863"/>
        <dbReference type="Rhea" id="RHEA-COMP:11604"/>
        <dbReference type="ChEBI" id="CHEBI:15378"/>
        <dbReference type="ChEBI" id="CHEBI:29999"/>
        <dbReference type="ChEBI" id="CHEBI:30616"/>
        <dbReference type="ChEBI" id="CHEBI:83421"/>
        <dbReference type="ChEBI" id="CHEBI:456216"/>
        <dbReference type="EC" id="2.7.11.1"/>
    </reaction>
</comment>
<dbReference type="RefSeq" id="WP_345392134.1">
    <property type="nucleotide sequence ID" value="NZ_BAABLA010000007.1"/>
</dbReference>
<feature type="compositionally biased region" description="Gly residues" evidence="11">
    <location>
        <begin position="651"/>
        <end position="668"/>
    </location>
</feature>
<dbReference type="CDD" id="cd06577">
    <property type="entry name" value="PASTA_pknB"/>
    <property type="match status" value="4"/>
</dbReference>
<dbReference type="PROSITE" id="PS50011">
    <property type="entry name" value="PROTEIN_KINASE_DOM"/>
    <property type="match status" value="1"/>
</dbReference>
<feature type="region of interest" description="Disordered" evidence="11">
    <location>
        <begin position="599"/>
        <end position="674"/>
    </location>
</feature>
<dbReference type="Gene3D" id="1.10.510.10">
    <property type="entry name" value="Transferase(Phosphotransferase) domain 1"/>
    <property type="match status" value="1"/>
</dbReference>
<organism evidence="15 16">
    <name type="scientific">Haloechinothrix salitolerans</name>
    <dbReference type="NCBI Taxonomy" id="926830"/>
    <lineage>
        <taxon>Bacteria</taxon>
        <taxon>Bacillati</taxon>
        <taxon>Actinomycetota</taxon>
        <taxon>Actinomycetes</taxon>
        <taxon>Pseudonocardiales</taxon>
        <taxon>Pseudonocardiaceae</taxon>
        <taxon>Haloechinothrix</taxon>
    </lineage>
</organism>
<evidence type="ECO:0000256" key="1">
    <source>
        <dbReference type="ARBA" id="ARBA00012513"/>
    </source>
</evidence>
<dbReference type="Pfam" id="PF00069">
    <property type="entry name" value="Pkinase"/>
    <property type="match status" value="1"/>
</dbReference>
<dbReference type="Gene3D" id="3.30.200.20">
    <property type="entry name" value="Phosphorylase Kinase, domain 1"/>
    <property type="match status" value="1"/>
</dbReference>
<evidence type="ECO:0000259" key="13">
    <source>
        <dbReference type="PROSITE" id="PS50011"/>
    </source>
</evidence>
<keyword evidence="5 10" id="KW-0547">Nucleotide-binding</keyword>
<dbReference type="PANTHER" id="PTHR43289:SF6">
    <property type="entry name" value="SERINE_THREONINE-PROTEIN KINASE NEKL-3"/>
    <property type="match status" value="1"/>
</dbReference>
<dbReference type="EC" id="2.7.11.1" evidence="1"/>
<dbReference type="Proteomes" id="UP001596337">
    <property type="component" value="Unassembled WGS sequence"/>
</dbReference>
<gene>
    <name evidence="15" type="primary">pknB</name>
    <name evidence="15" type="ORF">ACFQGD_00665</name>
</gene>
<keyword evidence="7 10" id="KW-0067">ATP-binding</keyword>
<evidence type="ECO:0000256" key="5">
    <source>
        <dbReference type="ARBA" id="ARBA00022741"/>
    </source>
</evidence>
<keyword evidence="12" id="KW-1133">Transmembrane helix</keyword>
<evidence type="ECO:0000256" key="12">
    <source>
        <dbReference type="SAM" id="Phobius"/>
    </source>
</evidence>
<evidence type="ECO:0000256" key="4">
    <source>
        <dbReference type="ARBA" id="ARBA00022737"/>
    </source>
</evidence>
<dbReference type="InterPro" id="IPR017441">
    <property type="entry name" value="Protein_kinase_ATP_BS"/>
</dbReference>
<evidence type="ECO:0000256" key="6">
    <source>
        <dbReference type="ARBA" id="ARBA00022777"/>
    </source>
</evidence>
<feature type="domain" description="PASTA" evidence="14">
    <location>
        <begin position="509"/>
        <end position="573"/>
    </location>
</feature>
<keyword evidence="6 15" id="KW-0418">Kinase</keyword>
<accession>A0ABW2BRL2</accession>
<dbReference type="InterPro" id="IPR008271">
    <property type="entry name" value="Ser/Thr_kinase_AS"/>
</dbReference>
<evidence type="ECO:0000256" key="2">
    <source>
        <dbReference type="ARBA" id="ARBA00022527"/>
    </source>
</evidence>